<sequence>MNCSGIRGGLNFFTVKIFTCFDLNAWRAGSNRSAQSPSLPPLTAGITRAFGMNRACFTQARLGSQ</sequence>
<evidence type="ECO:0000313" key="2">
    <source>
        <dbReference type="Proteomes" id="UP000616499"/>
    </source>
</evidence>
<dbReference type="Proteomes" id="UP000616499">
    <property type="component" value="Unassembled WGS sequence"/>
</dbReference>
<proteinExistence type="predicted"/>
<comment type="caution">
    <text evidence="1">The sequence shown here is derived from an EMBL/GenBank/DDBJ whole genome shotgun (WGS) entry which is preliminary data.</text>
</comment>
<gene>
    <name evidence="1" type="ORF">GCM10009425_47960</name>
</gene>
<name>A0ABQ2H509_9PSED</name>
<keyword evidence="2" id="KW-1185">Reference proteome</keyword>
<protein>
    <submittedName>
        <fullName evidence="1">Uncharacterized protein</fullName>
    </submittedName>
</protein>
<evidence type="ECO:0000313" key="1">
    <source>
        <dbReference type="EMBL" id="GGM31762.1"/>
    </source>
</evidence>
<reference evidence="2" key="1">
    <citation type="journal article" date="2019" name="Int. J. Syst. Evol. Microbiol.">
        <title>The Global Catalogue of Microorganisms (GCM) 10K type strain sequencing project: providing services to taxonomists for standard genome sequencing and annotation.</title>
        <authorList>
            <consortium name="The Broad Institute Genomics Platform"/>
            <consortium name="The Broad Institute Genome Sequencing Center for Infectious Disease"/>
            <person name="Wu L."/>
            <person name="Ma J."/>
        </authorList>
    </citation>
    <scope>NUCLEOTIDE SEQUENCE [LARGE SCALE GENOMIC DNA]</scope>
    <source>
        <strain evidence="2">JCM 13501</strain>
    </source>
</reference>
<accession>A0ABQ2H509</accession>
<organism evidence="1 2">
    <name type="scientific">Pseudomonas asuensis</name>
    <dbReference type="NCBI Taxonomy" id="1825787"/>
    <lineage>
        <taxon>Bacteria</taxon>
        <taxon>Pseudomonadati</taxon>
        <taxon>Pseudomonadota</taxon>
        <taxon>Gammaproteobacteria</taxon>
        <taxon>Pseudomonadales</taxon>
        <taxon>Pseudomonadaceae</taxon>
        <taxon>Pseudomonas</taxon>
    </lineage>
</organism>
<dbReference type="EMBL" id="BMNW01000027">
    <property type="protein sequence ID" value="GGM31762.1"/>
    <property type="molecule type" value="Genomic_DNA"/>
</dbReference>